<proteinExistence type="predicted"/>
<protein>
    <submittedName>
        <fullName evidence="1">Uncharacterized protein</fullName>
    </submittedName>
</protein>
<dbReference type="EMBL" id="MFNF01000027">
    <property type="protein sequence ID" value="OGH01863.1"/>
    <property type="molecule type" value="Genomic_DNA"/>
</dbReference>
<organism evidence="1 2">
    <name type="scientific">Candidatus Lambdaproteobacteria bacterium RIFOXYD2_FULL_56_26</name>
    <dbReference type="NCBI Taxonomy" id="1817773"/>
    <lineage>
        <taxon>Bacteria</taxon>
        <taxon>Pseudomonadati</taxon>
        <taxon>Pseudomonadota</taxon>
        <taxon>Candidatus Lambdaproteobacteria</taxon>
    </lineage>
</organism>
<reference evidence="1 2" key="1">
    <citation type="journal article" date="2016" name="Nat. Commun.">
        <title>Thousands of microbial genomes shed light on interconnected biogeochemical processes in an aquifer system.</title>
        <authorList>
            <person name="Anantharaman K."/>
            <person name="Brown C.T."/>
            <person name="Hug L.A."/>
            <person name="Sharon I."/>
            <person name="Castelle C.J."/>
            <person name="Probst A.J."/>
            <person name="Thomas B.C."/>
            <person name="Singh A."/>
            <person name="Wilkins M.J."/>
            <person name="Karaoz U."/>
            <person name="Brodie E.L."/>
            <person name="Williams K.H."/>
            <person name="Hubbard S.S."/>
            <person name="Banfield J.F."/>
        </authorList>
    </citation>
    <scope>NUCLEOTIDE SEQUENCE [LARGE SCALE GENOMIC DNA]</scope>
</reference>
<name>A0A1F6GUN2_9PROT</name>
<evidence type="ECO:0000313" key="2">
    <source>
        <dbReference type="Proteomes" id="UP000177583"/>
    </source>
</evidence>
<sequence>MDRTVEPFYDHKGLEWVQSARGRIEQGVDRAQAWGSKTKGWLQGLPAVKGSQKTFSHWLAQAKKSEAAPWLAKLDEVRSDLFQRAKELGGMLGGWSGDFTLFALKKGFELVMYENTEDWVLDRAKHFYPKKKLSSLAQMAALDEPEREALVAIPTTWGCSKALARAWTFPST</sequence>
<gene>
    <name evidence="1" type="ORF">A2557_04590</name>
</gene>
<evidence type="ECO:0000313" key="1">
    <source>
        <dbReference type="EMBL" id="OGH01863.1"/>
    </source>
</evidence>
<accession>A0A1F6GUN2</accession>
<dbReference type="AlphaFoldDB" id="A0A1F6GUN2"/>
<comment type="caution">
    <text evidence="1">The sequence shown here is derived from an EMBL/GenBank/DDBJ whole genome shotgun (WGS) entry which is preliminary data.</text>
</comment>
<dbReference type="Proteomes" id="UP000177583">
    <property type="component" value="Unassembled WGS sequence"/>
</dbReference>